<dbReference type="EMBL" id="VRYY01000807">
    <property type="protein sequence ID" value="MBG3879001.1"/>
    <property type="molecule type" value="Genomic_DNA"/>
</dbReference>
<gene>
    <name evidence="1" type="ORF">FVW20_18880</name>
</gene>
<keyword evidence="2" id="KW-1185">Reference proteome</keyword>
<accession>A0ABS0JAR5</accession>
<name>A0ABS0JAR5_9BACT</name>
<sequence>MAYDIRLVKLVNGELVLGKFDEASNSLKDVAALQTVPTQQGVQMMLLPYGYPFEQGFDGVISRVHVIYEYKTCPEELKTKYLEATSNLTLSTGGLGGGLGNLNLAKGPAGGKITGISDLLKK</sequence>
<proteinExistence type="predicted"/>
<organism evidence="1 2">
    <name type="scientific">Nitratidesulfovibrio oxamicus</name>
    <dbReference type="NCBI Taxonomy" id="32016"/>
    <lineage>
        <taxon>Bacteria</taxon>
        <taxon>Pseudomonadati</taxon>
        <taxon>Thermodesulfobacteriota</taxon>
        <taxon>Desulfovibrionia</taxon>
        <taxon>Desulfovibrionales</taxon>
        <taxon>Desulfovibrionaceae</taxon>
        <taxon>Nitratidesulfovibrio</taxon>
    </lineage>
</organism>
<evidence type="ECO:0000313" key="2">
    <source>
        <dbReference type="Proteomes" id="UP001194469"/>
    </source>
</evidence>
<evidence type="ECO:0000313" key="1">
    <source>
        <dbReference type="EMBL" id="MBG3879001.1"/>
    </source>
</evidence>
<protein>
    <submittedName>
        <fullName evidence="1">Uncharacterized protein</fullName>
    </submittedName>
</protein>
<dbReference type="Proteomes" id="UP001194469">
    <property type="component" value="Unassembled WGS sequence"/>
</dbReference>
<dbReference type="Gene3D" id="2.30.30.100">
    <property type="match status" value="1"/>
</dbReference>
<dbReference type="RefSeq" id="WP_167124870.1">
    <property type="nucleotide sequence ID" value="NZ_VRYY01000807.1"/>
</dbReference>
<reference evidence="1 2" key="1">
    <citation type="submission" date="2019-08" db="EMBL/GenBank/DDBJ databases">
        <authorList>
            <person name="Luo N."/>
        </authorList>
    </citation>
    <scope>NUCLEOTIDE SEQUENCE [LARGE SCALE GENOMIC DNA]</scope>
    <source>
        <strain evidence="1 2">NCIMB 9442</strain>
    </source>
</reference>
<comment type="caution">
    <text evidence="1">The sequence shown here is derived from an EMBL/GenBank/DDBJ whole genome shotgun (WGS) entry which is preliminary data.</text>
</comment>